<protein>
    <recommendedName>
        <fullName evidence="3">Secreted protein</fullName>
    </recommendedName>
</protein>
<reference evidence="1" key="1">
    <citation type="thesis" date="2020" institute="ProQuest LLC" country="789 East Eisenhower Parkway, Ann Arbor, MI, USA">
        <title>Comparative Genomics and Chromosome Evolution.</title>
        <authorList>
            <person name="Mudd A.B."/>
        </authorList>
    </citation>
    <scope>NUCLEOTIDE SEQUENCE</scope>
    <source>
        <strain evidence="1">237g6f4</strain>
        <tissue evidence="1">Blood</tissue>
    </source>
</reference>
<accession>A0AAV7CBP3</accession>
<gene>
    <name evidence="1" type="ORF">GDO81_008044</name>
</gene>
<dbReference type="Proteomes" id="UP000824782">
    <property type="component" value="Unassembled WGS sequence"/>
</dbReference>
<proteinExistence type="predicted"/>
<evidence type="ECO:0000313" key="1">
    <source>
        <dbReference type="EMBL" id="KAG8582424.1"/>
    </source>
</evidence>
<evidence type="ECO:0000313" key="2">
    <source>
        <dbReference type="Proteomes" id="UP000824782"/>
    </source>
</evidence>
<dbReference type="AlphaFoldDB" id="A0AAV7CBP3"/>
<organism evidence="1 2">
    <name type="scientific">Engystomops pustulosus</name>
    <name type="common">Tungara frog</name>
    <name type="synonym">Physalaemus pustulosus</name>
    <dbReference type="NCBI Taxonomy" id="76066"/>
    <lineage>
        <taxon>Eukaryota</taxon>
        <taxon>Metazoa</taxon>
        <taxon>Chordata</taxon>
        <taxon>Craniata</taxon>
        <taxon>Vertebrata</taxon>
        <taxon>Euteleostomi</taxon>
        <taxon>Amphibia</taxon>
        <taxon>Batrachia</taxon>
        <taxon>Anura</taxon>
        <taxon>Neobatrachia</taxon>
        <taxon>Hyloidea</taxon>
        <taxon>Leptodactylidae</taxon>
        <taxon>Leiuperinae</taxon>
        <taxon>Engystomops</taxon>
    </lineage>
</organism>
<name>A0AAV7CBP3_ENGPU</name>
<comment type="caution">
    <text evidence="1">The sequence shown here is derived from an EMBL/GenBank/DDBJ whole genome shotgun (WGS) entry which is preliminary data.</text>
</comment>
<sequence length="81" mass="9423">MLSHDLCRICRVLLFTTIYTNSHGKATHPQLYYFLPTTLLNTFPIPVPIEKQCFTPPGVSRYCLVYSNLNCNLVCKKKTRW</sequence>
<keyword evidence="2" id="KW-1185">Reference proteome</keyword>
<dbReference type="EMBL" id="WNYA01000003">
    <property type="protein sequence ID" value="KAG8582424.1"/>
    <property type="molecule type" value="Genomic_DNA"/>
</dbReference>
<evidence type="ECO:0008006" key="3">
    <source>
        <dbReference type="Google" id="ProtNLM"/>
    </source>
</evidence>